<evidence type="ECO:0000256" key="6">
    <source>
        <dbReference type="ARBA" id="ARBA00022840"/>
    </source>
</evidence>
<comment type="catalytic activity">
    <reaction evidence="8">
        <text>L-tyrosyl-[protein] + ATP = O-phospho-L-tyrosyl-[protein] + ADP + H(+)</text>
        <dbReference type="Rhea" id="RHEA:10596"/>
        <dbReference type="Rhea" id="RHEA-COMP:10136"/>
        <dbReference type="Rhea" id="RHEA-COMP:20101"/>
        <dbReference type="ChEBI" id="CHEBI:15378"/>
        <dbReference type="ChEBI" id="CHEBI:30616"/>
        <dbReference type="ChEBI" id="CHEBI:46858"/>
        <dbReference type="ChEBI" id="CHEBI:61978"/>
        <dbReference type="ChEBI" id="CHEBI:456216"/>
        <dbReference type="EC" id="2.7.10.2"/>
    </reaction>
</comment>
<dbReference type="InterPro" id="IPR050445">
    <property type="entry name" value="Bact_polysacc_biosynth/exp"/>
</dbReference>
<protein>
    <recommendedName>
        <fullName evidence="2">non-specific protein-tyrosine kinase</fullName>
        <ecNumber evidence="2">2.7.10.2</ecNumber>
    </recommendedName>
</protein>
<proteinExistence type="inferred from homology"/>
<evidence type="ECO:0000256" key="9">
    <source>
        <dbReference type="SAM" id="Phobius"/>
    </source>
</evidence>
<dbReference type="InterPro" id="IPR025669">
    <property type="entry name" value="AAA_dom"/>
</dbReference>
<keyword evidence="9" id="KW-0812">Transmembrane</keyword>
<dbReference type="PANTHER" id="PTHR32309">
    <property type="entry name" value="TYROSINE-PROTEIN KINASE"/>
    <property type="match status" value="1"/>
</dbReference>
<dbReference type="CDD" id="cd05387">
    <property type="entry name" value="BY-kinase"/>
    <property type="match status" value="1"/>
</dbReference>
<keyword evidence="9" id="KW-0472">Membrane</keyword>
<dbReference type="InterPro" id="IPR027417">
    <property type="entry name" value="P-loop_NTPase"/>
</dbReference>
<dbReference type="InterPro" id="IPR005702">
    <property type="entry name" value="Wzc-like_C"/>
</dbReference>
<dbReference type="Gene3D" id="3.40.50.300">
    <property type="entry name" value="P-loop containing nucleotide triphosphate hydrolases"/>
    <property type="match status" value="1"/>
</dbReference>
<keyword evidence="9" id="KW-1133">Transmembrane helix</keyword>
<dbReference type="AlphaFoldDB" id="A0A6N4XNF5"/>
<name>A0A6N4XNF5_9FLAO</name>
<dbReference type="Proteomes" id="UP000445309">
    <property type="component" value="Unassembled WGS sequence"/>
</dbReference>
<dbReference type="EMBL" id="CACVBY010000006">
    <property type="protein sequence ID" value="CAA7386201.1"/>
    <property type="molecule type" value="Genomic_DNA"/>
</dbReference>
<sequence>MDKSYSKEIDFKELVSPYLHKWKYFVGIVLLMIVLAVYVIKSTAPVYKIQSSILIKDAKKMSSASGDFGILQTLGGFSGMGTNSIENELKVFESKTIVEDVVKEHNFQTPVYAEQTFYDLELYGSTNPYIINIIQEKEIPVDKSVKDVYINTKGNQIILSSDNWKEDIITSFNKTVSLPFANIIITKNPTFKIPKKTDMTNMENIYFSYTNFENTVINFQEALKVDLLDKDGTVIGLSVDFQSKDKAKDFLNDLVRQYNLYAISDKNIESKKTKDFIDERINLISKELGDVETQKEIYKSDNKIVDIGTEAKIGLQQKEQSKAKILELDTQIELNNILRNSLTKKGIGDVLPLNMGLNNESAISSIKEYNTLVLRRNKYLENATPDNPLVKDLNKQIADLKFSLTETLQKGNTSLELAKRSMMDQLGSSQQVIGKIPRQEKLFRSIERQQQIKENLYLLLLEKREEAAISMAITSEKARVIDKAYAQRKLVSPKKVVILTLALILGLIIPFLYIYVRELFNKKIVTRKDIEKLSSIPVIGEIPKLKRKDTELITPKDLSPMAEAFRILVTNLKYVMANKETAKKVMVASSVKGEGKTFVSVNLSLVLASSGSKVLVIGSDIRNPQLQRYNPAMKTATGLTEFLYGEVNDVDKIIHSSGFHENCDFIFSGAIPPNPADLLENGRYKELLSLVENKYNYIILDTAPLMLVTDSLLISQLADATVYITRSEYSERDYIYFANNLLESGKIKNVAFVLNDLNKQNFGYGNTYGYGYNAEANTGWKKILGKNKKTGLGS</sequence>
<dbReference type="Pfam" id="PF13614">
    <property type="entry name" value="AAA_31"/>
    <property type="match status" value="1"/>
</dbReference>
<dbReference type="PANTHER" id="PTHR32309:SF13">
    <property type="entry name" value="FERRIC ENTEROBACTIN TRANSPORT PROTEIN FEPE"/>
    <property type="match status" value="1"/>
</dbReference>
<comment type="similarity">
    <text evidence="1">Belongs to the CpsD/CapB family.</text>
</comment>
<feature type="domain" description="Tyrosine-protein kinase G-rich" evidence="11">
    <location>
        <begin position="442"/>
        <end position="518"/>
    </location>
</feature>
<evidence type="ECO:0000256" key="2">
    <source>
        <dbReference type="ARBA" id="ARBA00011903"/>
    </source>
</evidence>
<evidence type="ECO:0000256" key="7">
    <source>
        <dbReference type="ARBA" id="ARBA00023137"/>
    </source>
</evidence>
<feature type="domain" description="AAA" evidence="10">
    <location>
        <begin position="585"/>
        <end position="713"/>
    </location>
</feature>
<organism evidence="12 13">
    <name type="scientific">Chryseobacterium fistulae</name>
    <dbReference type="NCBI Taxonomy" id="2675058"/>
    <lineage>
        <taxon>Bacteria</taxon>
        <taxon>Pseudomonadati</taxon>
        <taxon>Bacteroidota</taxon>
        <taxon>Flavobacteriia</taxon>
        <taxon>Flavobacteriales</taxon>
        <taxon>Weeksellaceae</taxon>
        <taxon>Chryseobacterium group</taxon>
        <taxon>Chryseobacterium</taxon>
    </lineage>
</organism>
<dbReference type="RefSeq" id="WP_162071905.1">
    <property type="nucleotide sequence ID" value="NZ_CACVBY010000006.1"/>
</dbReference>
<evidence type="ECO:0000256" key="1">
    <source>
        <dbReference type="ARBA" id="ARBA00007316"/>
    </source>
</evidence>
<accession>A0A6N4XNF5</accession>
<reference evidence="12 13" key="1">
    <citation type="submission" date="2020-01" db="EMBL/GenBank/DDBJ databases">
        <authorList>
            <person name="Rodrigo-Torres L."/>
            <person name="Arahal R. D."/>
            <person name="Lucena T."/>
        </authorList>
    </citation>
    <scope>NUCLEOTIDE SEQUENCE [LARGE SCALE GENOMIC DNA]</scope>
    <source>
        <strain evidence="12 13">CECT 9393</strain>
    </source>
</reference>
<evidence type="ECO:0000259" key="10">
    <source>
        <dbReference type="Pfam" id="PF13614"/>
    </source>
</evidence>
<gene>
    <name evidence="12" type="primary">ptk</name>
    <name evidence="12" type="ORF">CHRY9393_00492</name>
</gene>
<keyword evidence="6" id="KW-0067">ATP-binding</keyword>
<evidence type="ECO:0000313" key="13">
    <source>
        <dbReference type="Proteomes" id="UP000445309"/>
    </source>
</evidence>
<keyword evidence="5 12" id="KW-0418">Kinase</keyword>
<keyword evidence="13" id="KW-1185">Reference proteome</keyword>
<dbReference type="GO" id="GO:0005886">
    <property type="term" value="C:plasma membrane"/>
    <property type="evidence" value="ECO:0007669"/>
    <property type="project" value="TreeGrafter"/>
</dbReference>
<feature type="transmembrane region" description="Helical" evidence="9">
    <location>
        <begin position="22"/>
        <end position="40"/>
    </location>
</feature>
<dbReference type="NCBIfam" id="TIGR01007">
    <property type="entry name" value="eps_fam"/>
    <property type="match status" value="1"/>
</dbReference>
<keyword evidence="7" id="KW-0829">Tyrosine-protein kinase</keyword>
<evidence type="ECO:0000256" key="8">
    <source>
        <dbReference type="ARBA" id="ARBA00051245"/>
    </source>
</evidence>
<keyword evidence="3 12" id="KW-0808">Transferase</keyword>
<dbReference type="InterPro" id="IPR032807">
    <property type="entry name" value="GNVR"/>
</dbReference>
<feature type="transmembrane region" description="Helical" evidence="9">
    <location>
        <begin position="496"/>
        <end position="516"/>
    </location>
</feature>
<evidence type="ECO:0000259" key="11">
    <source>
        <dbReference type="Pfam" id="PF13807"/>
    </source>
</evidence>
<dbReference type="GO" id="GO:0004715">
    <property type="term" value="F:non-membrane spanning protein tyrosine kinase activity"/>
    <property type="evidence" value="ECO:0007669"/>
    <property type="project" value="UniProtKB-EC"/>
</dbReference>
<evidence type="ECO:0000256" key="3">
    <source>
        <dbReference type="ARBA" id="ARBA00022679"/>
    </source>
</evidence>
<dbReference type="SUPFAM" id="SSF52540">
    <property type="entry name" value="P-loop containing nucleoside triphosphate hydrolases"/>
    <property type="match status" value="1"/>
</dbReference>
<keyword evidence="4" id="KW-0547">Nucleotide-binding</keyword>
<dbReference type="GO" id="GO:0005524">
    <property type="term" value="F:ATP binding"/>
    <property type="evidence" value="ECO:0007669"/>
    <property type="project" value="UniProtKB-KW"/>
</dbReference>
<dbReference type="Pfam" id="PF13807">
    <property type="entry name" value="GNVR"/>
    <property type="match status" value="1"/>
</dbReference>
<evidence type="ECO:0000256" key="4">
    <source>
        <dbReference type="ARBA" id="ARBA00022741"/>
    </source>
</evidence>
<dbReference type="EC" id="2.7.10.2" evidence="2"/>
<evidence type="ECO:0000256" key="5">
    <source>
        <dbReference type="ARBA" id="ARBA00022777"/>
    </source>
</evidence>
<evidence type="ECO:0000313" key="12">
    <source>
        <dbReference type="EMBL" id="CAA7386201.1"/>
    </source>
</evidence>